<dbReference type="InterPro" id="IPR029052">
    <property type="entry name" value="Metallo-depent_PP-like"/>
</dbReference>
<sequence length="271" mass="29676">MNILSSFFKGKKAPKKDQPHRKAAAYPSPETPQFIVGDLHGNLDLLEHILEQIDHVIGTLEVRDPKLVFVGDYIDRGPSSAAVLKRLYELSTEFSDNVTCILGNHEQMMLDFMEAPEARHARWFRNGAAETLASFGIALPAEPDWPATANAVAMALRGQLGDPMEDWIRSMPTSIKTGNLLITHAGTDPGRAIDDQSPRVLLWGHPEFLTRTRTDGHWVAHGHTVMENAVCADGRISIDTGAYSSGCLTAAVVLPDGTVEFLQTTAPREAQ</sequence>
<dbReference type="SUPFAM" id="SSF56300">
    <property type="entry name" value="Metallo-dependent phosphatases"/>
    <property type="match status" value="1"/>
</dbReference>
<dbReference type="Gene3D" id="3.60.21.10">
    <property type="match status" value="1"/>
</dbReference>
<accession>A0A1H2WL82</accession>
<dbReference type="PANTHER" id="PTHR42850">
    <property type="entry name" value="METALLOPHOSPHOESTERASE"/>
    <property type="match status" value="1"/>
</dbReference>
<proteinExistence type="predicted"/>
<evidence type="ECO:0000259" key="2">
    <source>
        <dbReference type="Pfam" id="PF00149"/>
    </source>
</evidence>
<evidence type="ECO:0000313" key="4">
    <source>
        <dbReference type="Proteomes" id="UP000199441"/>
    </source>
</evidence>
<evidence type="ECO:0000256" key="1">
    <source>
        <dbReference type="SAM" id="MobiDB-lite"/>
    </source>
</evidence>
<dbReference type="InterPro" id="IPR050126">
    <property type="entry name" value="Ap4A_hydrolase"/>
</dbReference>
<dbReference type="AlphaFoldDB" id="A0A1H2WL82"/>
<protein>
    <submittedName>
        <fullName evidence="3">Serine/threonine protein phosphatase 1</fullName>
    </submittedName>
</protein>
<keyword evidence="4" id="KW-1185">Reference proteome</keyword>
<dbReference type="RefSeq" id="WP_089946646.1">
    <property type="nucleotide sequence ID" value="NZ_FNOI01000002.1"/>
</dbReference>
<dbReference type="GO" id="GO:0016791">
    <property type="term" value="F:phosphatase activity"/>
    <property type="evidence" value="ECO:0007669"/>
    <property type="project" value="TreeGrafter"/>
</dbReference>
<dbReference type="GO" id="GO:0008803">
    <property type="term" value="F:bis(5'-nucleosyl)-tetraphosphatase (symmetrical) activity"/>
    <property type="evidence" value="ECO:0007669"/>
    <property type="project" value="TreeGrafter"/>
</dbReference>
<feature type="domain" description="Calcineurin-like phosphoesterase" evidence="2">
    <location>
        <begin position="35"/>
        <end position="186"/>
    </location>
</feature>
<dbReference type="OrthoDB" id="9807890at2"/>
<organism evidence="3 4">
    <name type="scientific">Litoreibacter albidus</name>
    <dbReference type="NCBI Taxonomy" id="670155"/>
    <lineage>
        <taxon>Bacteria</taxon>
        <taxon>Pseudomonadati</taxon>
        <taxon>Pseudomonadota</taxon>
        <taxon>Alphaproteobacteria</taxon>
        <taxon>Rhodobacterales</taxon>
        <taxon>Roseobacteraceae</taxon>
        <taxon>Litoreibacter</taxon>
    </lineage>
</organism>
<reference evidence="4" key="1">
    <citation type="submission" date="2016-10" db="EMBL/GenBank/DDBJ databases">
        <authorList>
            <person name="Varghese N."/>
            <person name="Submissions S."/>
        </authorList>
    </citation>
    <scope>NUCLEOTIDE SEQUENCE [LARGE SCALE GENOMIC DNA]</scope>
    <source>
        <strain evidence="4">DSM 26922</strain>
    </source>
</reference>
<dbReference type="STRING" id="670155.SAMN04488001_1883"/>
<dbReference type="GO" id="GO:0005737">
    <property type="term" value="C:cytoplasm"/>
    <property type="evidence" value="ECO:0007669"/>
    <property type="project" value="TreeGrafter"/>
</dbReference>
<dbReference type="Pfam" id="PF00149">
    <property type="entry name" value="Metallophos"/>
    <property type="match status" value="1"/>
</dbReference>
<feature type="region of interest" description="Disordered" evidence="1">
    <location>
        <begin position="1"/>
        <end position="29"/>
    </location>
</feature>
<dbReference type="CDD" id="cd00144">
    <property type="entry name" value="MPP_PPP_family"/>
    <property type="match status" value="1"/>
</dbReference>
<name>A0A1H2WL82_9RHOB</name>
<evidence type="ECO:0000313" key="3">
    <source>
        <dbReference type="EMBL" id="SDW81400.1"/>
    </source>
</evidence>
<feature type="compositionally biased region" description="Basic residues" evidence="1">
    <location>
        <begin position="9"/>
        <end position="23"/>
    </location>
</feature>
<dbReference type="EMBL" id="FNOI01000002">
    <property type="protein sequence ID" value="SDW81400.1"/>
    <property type="molecule type" value="Genomic_DNA"/>
</dbReference>
<dbReference type="Proteomes" id="UP000199441">
    <property type="component" value="Unassembled WGS sequence"/>
</dbReference>
<dbReference type="PRINTS" id="PR00114">
    <property type="entry name" value="STPHPHTASE"/>
</dbReference>
<dbReference type="InterPro" id="IPR004843">
    <property type="entry name" value="Calcineurin-like_PHP"/>
</dbReference>
<dbReference type="GO" id="GO:0110154">
    <property type="term" value="P:RNA decapping"/>
    <property type="evidence" value="ECO:0007669"/>
    <property type="project" value="TreeGrafter"/>
</dbReference>
<gene>
    <name evidence="3" type="ORF">SAMN04488001_1883</name>
</gene>
<dbReference type="PANTHER" id="PTHR42850:SF4">
    <property type="entry name" value="ZINC-DEPENDENT ENDOPOLYPHOSPHATASE"/>
    <property type="match status" value="1"/>
</dbReference>
<dbReference type="InterPro" id="IPR006186">
    <property type="entry name" value="Ser/Thr-sp_prot-phosphatase"/>
</dbReference>